<evidence type="ECO:0000256" key="6">
    <source>
        <dbReference type="ARBA" id="ARBA00023136"/>
    </source>
</evidence>
<sequence>MPAGQAGRDAAAPRRRGRRADAWFTAWMAGPALFVIALVVFVPLVYSVWLSFAEVDLLKRGGPAIEIFGMSLPLYRFTGLRNYLGTLSDPQYWQALARTVYFVALFVAEATLVGLAMALVLNARFRGRGLMRAMLLIPWSLSRIAVGILWLGMLDADFGAVNGVLYRLGLIDTYISFFSDGFTALNALIVVYVWNQAPFAAILFLAGLQSIPSDLYAAAAVDGAGFWRKLWHITLPSLRPMMFLVLVLATVNGFLMLDLIYVMTSGGPGNDTTTVSWLGYRVAFNFFKFGPGTAILFTLTLICVALTFVYHRLVLARFQAE</sequence>
<protein>
    <recommendedName>
        <fullName evidence="8">ABC transmembrane type-1 domain-containing protein</fullName>
    </recommendedName>
</protein>
<keyword evidence="6 7" id="KW-0472">Membrane</keyword>
<keyword evidence="3" id="KW-1003">Cell membrane</keyword>
<comment type="similarity">
    <text evidence="7">Belongs to the binding-protein-dependent transport system permease family.</text>
</comment>
<dbReference type="Proteomes" id="UP000029995">
    <property type="component" value="Unassembled WGS sequence"/>
</dbReference>
<dbReference type="InterPro" id="IPR000515">
    <property type="entry name" value="MetI-like"/>
</dbReference>
<gene>
    <name evidence="9" type="ORF">P409_21215</name>
</gene>
<dbReference type="PROSITE" id="PS50928">
    <property type="entry name" value="ABC_TM1"/>
    <property type="match status" value="1"/>
</dbReference>
<feature type="transmembrane region" description="Helical" evidence="7">
    <location>
        <begin position="133"/>
        <end position="154"/>
    </location>
</feature>
<dbReference type="Pfam" id="PF00528">
    <property type="entry name" value="BPD_transp_1"/>
    <property type="match status" value="1"/>
</dbReference>
<dbReference type="InterPro" id="IPR035906">
    <property type="entry name" value="MetI-like_sf"/>
</dbReference>
<feature type="transmembrane region" description="Helical" evidence="7">
    <location>
        <begin position="283"/>
        <end position="310"/>
    </location>
</feature>
<dbReference type="GO" id="GO:0055085">
    <property type="term" value="P:transmembrane transport"/>
    <property type="evidence" value="ECO:0007669"/>
    <property type="project" value="InterPro"/>
</dbReference>
<evidence type="ECO:0000256" key="3">
    <source>
        <dbReference type="ARBA" id="ARBA00022475"/>
    </source>
</evidence>
<reference evidence="9 10" key="1">
    <citation type="submission" date="2014-01" db="EMBL/GenBank/DDBJ databases">
        <title>Genome sequence determination for a cystic fibrosis isolate, Inquilinus limosus.</title>
        <authorList>
            <person name="Pino M."/>
            <person name="Di Conza J."/>
            <person name="Gutkind G."/>
        </authorList>
    </citation>
    <scope>NUCLEOTIDE SEQUENCE [LARGE SCALE GENOMIC DNA]</scope>
    <source>
        <strain evidence="9 10">MP06</strain>
    </source>
</reference>
<feature type="transmembrane region" description="Helical" evidence="7">
    <location>
        <begin position="100"/>
        <end position="121"/>
    </location>
</feature>
<organism evidence="9 10">
    <name type="scientific">Inquilinus limosus MP06</name>
    <dbReference type="NCBI Taxonomy" id="1398085"/>
    <lineage>
        <taxon>Bacteria</taxon>
        <taxon>Pseudomonadati</taxon>
        <taxon>Pseudomonadota</taxon>
        <taxon>Alphaproteobacteria</taxon>
        <taxon>Rhodospirillales</taxon>
        <taxon>Rhodospirillaceae</taxon>
        <taxon>Inquilinus</taxon>
    </lineage>
</organism>
<keyword evidence="5 7" id="KW-1133">Transmembrane helix</keyword>
<feature type="transmembrane region" description="Helical" evidence="7">
    <location>
        <begin position="174"/>
        <end position="194"/>
    </location>
</feature>
<dbReference type="AlphaFoldDB" id="A0A0A0D327"/>
<evidence type="ECO:0000256" key="4">
    <source>
        <dbReference type="ARBA" id="ARBA00022692"/>
    </source>
</evidence>
<feature type="transmembrane region" description="Helical" evidence="7">
    <location>
        <begin position="241"/>
        <end position="263"/>
    </location>
</feature>
<evidence type="ECO:0000256" key="7">
    <source>
        <dbReference type="RuleBase" id="RU363032"/>
    </source>
</evidence>
<evidence type="ECO:0000313" key="10">
    <source>
        <dbReference type="Proteomes" id="UP000029995"/>
    </source>
</evidence>
<dbReference type="PANTHER" id="PTHR30193">
    <property type="entry name" value="ABC TRANSPORTER PERMEASE PROTEIN"/>
    <property type="match status" value="1"/>
</dbReference>
<evidence type="ECO:0000259" key="8">
    <source>
        <dbReference type="PROSITE" id="PS50928"/>
    </source>
</evidence>
<keyword evidence="4 7" id="KW-0812">Transmembrane</keyword>
<evidence type="ECO:0000256" key="5">
    <source>
        <dbReference type="ARBA" id="ARBA00022989"/>
    </source>
</evidence>
<accession>A0A0A0D327</accession>
<dbReference type="EMBL" id="JANX01000313">
    <property type="protein sequence ID" value="KGM32469.1"/>
    <property type="molecule type" value="Genomic_DNA"/>
</dbReference>
<dbReference type="Gene3D" id="1.10.3720.10">
    <property type="entry name" value="MetI-like"/>
    <property type="match status" value="1"/>
</dbReference>
<proteinExistence type="inferred from homology"/>
<feature type="domain" description="ABC transmembrane type-1" evidence="8">
    <location>
        <begin position="96"/>
        <end position="310"/>
    </location>
</feature>
<dbReference type="InterPro" id="IPR051393">
    <property type="entry name" value="ABC_transporter_permease"/>
</dbReference>
<evidence type="ECO:0000256" key="2">
    <source>
        <dbReference type="ARBA" id="ARBA00022448"/>
    </source>
</evidence>
<dbReference type="GO" id="GO:0005886">
    <property type="term" value="C:plasma membrane"/>
    <property type="evidence" value="ECO:0007669"/>
    <property type="project" value="UniProtKB-SubCell"/>
</dbReference>
<feature type="transmembrane region" description="Helical" evidence="7">
    <location>
        <begin position="24"/>
        <end position="49"/>
    </location>
</feature>
<keyword evidence="2 7" id="KW-0813">Transport</keyword>
<evidence type="ECO:0000313" key="9">
    <source>
        <dbReference type="EMBL" id="KGM32469.1"/>
    </source>
</evidence>
<dbReference type="CDD" id="cd06261">
    <property type="entry name" value="TM_PBP2"/>
    <property type="match status" value="1"/>
</dbReference>
<name>A0A0A0D327_9PROT</name>
<dbReference type="PANTHER" id="PTHR30193:SF37">
    <property type="entry name" value="INNER MEMBRANE ABC TRANSPORTER PERMEASE PROTEIN YCJO"/>
    <property type="match status" value="1"/>
</dbReference>
<evidence type="ECO:0000256" key="1">
    <source>
        <dbReference type="ARBA" id="ARBA00004651"/>
    </source>
</evidence>
<comment type="subcellular location">
    <subcellularLocation>
        <location evidence="1 7">Cell membrane</location>
        <topology evidence="1 7">Multi-pass membrane protein</topology>
    </subcellularLocation>
</comment>
<comment type="caution">
    <text evidence="9">The sequence shown here is derived from an EMBL/GenBank/DDBJ whole genome shotgun (WGS) entry which is preliminary data.</text>
</comment>
<dbReference type="SUPFAM" id="SSF161098">
    <property type="entry name" value="MetI-like"/>
    <property type="match status" value="1"/>
</dbReference>